<dbReference type="PANTHER" id="PTHR31210:SF11">
    <property type="entry name" value="KETOGLUTARATE REDUCTASE TRANS-SPLICING-LIKE PROTEIN, PUTATIVE (DUF707)-RELATED"/>
    <property type="match status" value="1"/>
</dbReference>
<dbReference type="Pfam" id="PF05212">
    <property type="entry name" value="DUF707"/>
    <property type="match status" value="1"/>
</dbReference>
<dbReference type="PRINTS" id="PR00156">
    <property type="entry name" value="COPPERBLUE"/>
</dbReference>
<evidence type="ECO:0000313" key="4">
    <source>
        <dbReference type="Proteomes" id="UP000541444"/>
    </source>
</evidence>
<dbReference type="GO" id="GO:0009535">
    <property type="term" value="C:chloroplast thylakoid membrane"/>
    <property type="evidence" value="ECO:0007669"/>
    <property type="project" value="UniProtKB-SubCell"/>
</dbReference>
<protein>
    <submittedName>
        <fullName evidence="3">Uncharacterized protein</fullName>
    </submittedName>
</protein>
<sequence length="341" mass="37144">MVVVRASLKDVGIAVAATAASAMLASNAMAIEVLLGSSDGGLAFVPNSFSVAPGETITFKNNAGFPYNVVFGEDAVPSGVEVAKISMSEEDLLNGPGESYTVTLSEKGRYISVVKEEGLYISQQALDTTKSEVHHQITARGRRSRVHRRTFKLTRGRNCDSNSTGPPCTGWVPAFSREAWRCTWYMIQNDLIHAWGVDMQLGYCAQGGRTQNVGVVDSEYIVHQGLPTLGAVNEKTSKADVTKNSSGRGTLPPSMSHQLNDRYSVRKQSYIELEIFKNRWKKAVSVVSAHVGMQDIGAHTADFDDDDEGGSIWRILHAQGYLIQSSSLWYTSGESFVLKVI</sequence>
<dbReference type="PRINTS" id="PR00157">
    <property type="entry name" value="PLASTOCYANIN"/>
</dbReference>
<dbReference type="Proteomes" id="UP000541444">
    <property type="component" value="Unassembled WGS sequence"/>
</dbReference>
<dbReference type="GO" id="GO:0005507">
    <property type="term" value="F:copper ion binding"/>
    <property type="evidence" value="ECO:0007669"/>
    <property type="project" value="InterPro"/>
</dbReference>
<proteinExistence type="predicted"/>
<dbReference type="GO" id="GO:0009055">
    <property type="term" value="F:electron transfer activity"/>
    <property type="evidence" value="ECO:0007669"/>
    <property type="project" value="InterPro"/>
</dbReference>
<dbReference type="InterPro" id="IPR002387">
    <property type="entry name" value="Plastocyanin"/>
</dbReference>
<dbReference type="InterPro" id="IPR001235">
    <property type="entry name" value="Copper_blue_Plastocyanin"/>
</dbReference>
<dbReference type="EMBL" id="JACGCM010001965">
    <property type="protein sequence ID" value="KAF6146684.1"/>
    <property type="molecule type" value="Genomic_DNA"/>
</dbReference>
<comment type="caution">
    <text evidence="3">The sequence shown here is derived from an EMBL/GenBank/DDBJ whole genome shotgun (WGS) entry which is preliminary data.</text>
</comment>
<dbReference type="Gene3D" id="2.60.40.420">
    <property type="entry name" value="Cupredoxins - blue copper proteins"/>
    <property type="match status" value="1"/>
</dbReference>
<keyword evidence="1" id="KW-0813">Transport</keyword>
<name>A0A7J7LVU6_9MAGN</name>
<evidence type="ECO:0000256" key="1">
    <source>
        <dbReference type="ARBA" id="ARBA00022448"/>
    </source>
</evidence>
<dbReference type="SUPFAM" id="SSF49503">
    <property type="entry name" value="Cupredoxins"/>
    <property type="match status" value="1"/>
</dbReference>
<evidence type="ECO:0000313" key="3">
    <source>
        <dbReference type="EMBL" id="KAF6146684.1"/>
    </source>
</evidence>
<keyword evidence="2" id="KW-0249">Electron transport</keyword>
<dbReference type="OrthoDB" id="197281at2759"/>
<gene>
    <name evidence="3" type="ORF">GIB67_008970</name>
</gene>
<evidence type="ECO:0000256" key="2">
    <source>
        <dbReference type="ARBA" id="ARBA00022982"/>
    </source>
</evidence>
<dbReference type="PANTHER" id="PTHR31210">
    <property type="entry name" value="OS06G0731900 PROTEIN"/>
    <property type="match status" value="1"/>
</dbReference>
<dbReference type="InterPro" id="IPR007877">
    <property type="entry name" value="DUF707"/>
</dbReference>
<organism evidence="3 4">
    <name type="scientific">Kingdonia uniflora</name>
    <dbReference type="NCBI Taxonomy" id="39325"/>
    <lineage>
        <taxon>Eukaryota</taxon>
        <taxon>Viridiplantae</taxon>
        <taxon>Streptophyta</taxon>
        <taxon>Embryophyta</taxon>
        <taxon>Tracheophyta</taxon>
        <taxon>Spermatophyta</taxon>
        <taxon>Magnoliopsida</taxon>
        <taxon>Ranunculales</taxon>
        <taxon>Circaeasteraceae</taxon>
        <taxon>Kingdonia</taxon>
    </lineage>
</organism>
<dbReference type="AlphaFoldDB" id="A0A7J7LVU6"/>
<dbReference type="InterPro" id="IPR008972">
    <property type="entry name" value="Cupredoxin"/>
</dbReference>
<keyword evidence="4" id="KW-1185">Reference proteome</keyword>
<accession>A0A7J7LVU6</accession>
<reference evidence="3 4" key="1">
    <citation type="journal article" date="2020" name="IScience">
        <title>Genome Sequencing of the Endangered Kingdonia uniflora (Circaeasteraceae, Ranunculales) Reveals Potential Mechanisms of Evolutionary Specialization.</title>
        <authorList>
            <person name="Sun Y."/>
            <person name="Deng T."/>
            <person name="Zhang A."/>
            <person name="Moore M.J."/>
            <person name="Landis J.B."/>
            <person name="Lin N."/>
            <person name="Zhang H."/>
            <person name="Zhang X."/>
            <person name="Huang J."/>
            <person name="Zhang X."/>
            <person name="Sun H."/>
            <person name="Wang H."/>
        </authorList>
    </citation>
    <scope>NUCLEOTIDE SEQUENCE [LARGE SCALE GENOMIC DNA]</scope>
    <source>
        <strain evidence="3">TB1705</strain>
        <tissue evidence="3">Leaf</tissue>
    </source>
</reference>